<dbReference type="RefSeq" id="XP_038790131.1">
    <property type="nucleotide sequence ID" value="XM_038926839.1"/>
</dbReference>
<dbReference type="SUPFAM" id="SSF57667">
    <property type="entry name" value="beta-beta-alpha zinc fingers"/>
    <property type="match status" value="1"/>
</dbReference>
<dbReference type="InterPro" id="IPR036236">
    <property type="entry name" value="Znf_C2H2_sf"/>
</dbReference>
<dbReference type="InterPro" id="IPR016135">
    <property type="entry name" value="UBQ-conjugating_enzyme/RWD"/>
</dbReference>
<dbReference type="CDD" id="cd23799">
    <property type="entry name" value="UBCc_UBE2J"/>
    <property type="match status" value="1"/>
</dbReference>
<comment type="caution">
    <text evidence="6">The sequence shown here is derived from an EMBL/GenBank/DDBJ whole genome shotgun (WGS) entry which is preliminary data.</text>
</comment>
<keyword evidence="1" id="KW-0833">Ubl conjugation pathway</keyword>
<dbReference type="Gene3D" id="3.10.110.10">
    <property type="entry name" value="Ubiquitin Conjugating Enzyme"/>
    <property type="match status" value="1"/>
</dbReference>
<feature type="compositionally biased region" description="Polar residues" evidence="3">
    <location>
        <begin position="296"/>
        <end position="306"/>
    </location>
</feature>
<dbReference type="SMART" id="SM00355">
    <property type="entry name" value="ZnF_C2H2"/>
    <property type="match status" value="5"/>
</dbReference>
<feature type="compositionally biased region" description="Polar residues" evidence="3">
    <location>
        <begin position="411"/>
        <end position="435"/>
    </location>
</feature>
<feature type="region of interest" description="Disordered" evidence="3">
    <location>
        <begin position="369"/>
        <end position="461"/>
    </location>
</feature>
<dbReference type="InterPro" id="IPR000608">
    <property type="entry name" value="UBC"/>
</dbReference>
<keyword evidence="7" id="KW-1185">Reference proteome</keyword>
<dbReference type="SUPFAM" id="SSF54495">
    <property type="entry name" value="UBC-like"/>
    <property type="match status" value="1"/>
</dbReference>
<reference evidence="6" key="2">
    <citation type="submission" date="2020-08" db="EMBL/GenBank/DDBJ databases">
        <title>Draft Genome Sequence of Cumin Blight Pathogen Alternaria burnsii.</title>
        <authorList>
            <person name="Feng Z."/>
        </authorList>
    </citation>
    <scope>NUCLEOTIDE SEQUENCE</scope>
    <source>
        <strain evidence="6">CBS107.38</strain>
    </source>
</reference>
<evidence type="ECO:0000259" key="4">
    <source>
        <dbReference type="PROSITE" id="PS50127"/>
    </source>
</evidence>
<name>A0A8H7BII9_9PLEO</name>
<feature type="region of interest" description="Disordered" evidence="3">
    <location>
        <begin position="201"/>
        <end position="245"/>
    </location>
</feature>
<accession>A0A8H7BII9</accession>
<evidence type="ECO:0000256" key="3">
    <source>
        <dbReference type="SAM" id="MobiDB-lite"/>
    </source>
</evidence>
<proteinExistence type="predicted"/>
<dbReference type="Pfam" id="PF00179">
    <property type="entry name" value="UQ_con"/>
    <property type="match status" value="1"/>
</dbReference>
<dbReference type="GeneID" id="62200017"/>
<feature type="compositionally biased region" description="Pro residues" evidence="3">
    <location>
        <begin position="398"/>
        <end position="407"/>
    </location>
</feature>
<dbReference type="SMART" id="SM00212">
    <property type="entry name" value="UBCc"/>
    <property type="match status" value="1"/>
</dbReference>
<feature type="region of interest" description="Disordered" evidence="3">
    <location>
        <begin position="296"/>
        <end position="316"/>
    </location>
</feature>
<keyword evidence="2" id="KW-0479">Metal-binding</keyword>
<keyword evidence="2" id="KW-0862">Zinc</keyword>
<keyword evidence="2" id="KW-0863">Zinc-finger</keyword>
<dbReference type="InterPro" id="IPR050113">
    <property type="entry name" value="Ub_conjugating_enzyme"/>
</dbReference>
<dbReference type="PROSITE" id="PS50127">
    <property type="entry name" value="UBC_2"/>
    <property type="match status" value="1"/>
</dbReference>
<dbReference type="Proteomes" id="UP000596902">
    <property type="component" value="Unassembled WGS sequence"/>
</dbReference>
<gene>
    <name evidence="6" type="ORF">GT037_001792</name>
</gene>
<dbReference type="GO" id="GO:0008270">
    <property type="term" value="F:zinc ion binding"/>
    <property type="evidence" value="ECO:0007669"/>
    <property type="project" value="UniProtKB-KW"/>
</dbReference>
<evidence type="ECO:0000313" key="6">
    <source>
        <dbReference type="EMBL" id="KAF7680141.1"/>
    </source>
</evidence>
<evidence type="ECO:0000256" key="2">
    <source>
        <dbReference type="PROSITE-ProRule" id="PRU00042"/>
    </source>
</evidence>
<evidence type="ECO:0000256" key="1">
    <source>
        <dbReference type="ARBA" id="ARBA00022786"/>
    </source>
</evidence>
<dbReference type="FunFam" id="3.10.110.10:FF:000093">
    <property type="entry name" value="Ubiquitin conjugating enzyme (UbcF), putative"/>
    <property type="match status" value="1"/>
</dbReference>
<evidence type="ECO:0000313" key="7">
    <source>
        <dbReference type="Proteomes" id="UP000596902"/>
    </source>
</evidence>
<dbReference type="EMBL" id="JAAABM010000002">
    <property type="protein sequence ID" value="KAF7680141.1"/>
    <property type="molecule type" value="Genomic_DNA"/>
</dbReference>
<dbReference type="Gene3D" id="3.30.160.60">
    <property type="entry name" value="Classic Zinc Finger"/>
    <property type="match status" value="3"/>
</dbReference>
<sequence>MSTRGQFNTKNPTIKRILKEASELSTSPSSDYHAEPLETNLFEWHFTIRGPPEPSPYAGGIYHGRIVLPSTYPLRPPSFRFLTPTGRFEVNREICLSISGHHEETWQPAWGVRTALVAIRSFMDTDAKGQLGGIECSRDARERMAKDSGAWKCAGCAKSNAEIMQEREELVKEIEEKEGKRKDEEVPEELRLAYRDELGKQGEDKKVDKGKQRAVESSAEAASSASPSEPAPAAPVIAPSRPAPTVPIVRPTRTTTAPPPQQVAQRSPDLAWIDTCIYGVVVALLFMVLKSSGMNSNTGTSRSNSAPKMHHKRDDSTRLMAGFQKVFGYHRRNNSVPPSSDLYIPSRTSMPALATSSSTSKRLYRFQSPKQKTYATSTPPPPSTANNTTRLSNRVPSSTPPTSPFTPPTSAHSETTISNKRHVSVTSITPLTKSVTHPAGPGIKTQADPGFPNDMDTSADSRPIVRTTSQPVVVESTHNSSDAYADELEAALADRRAAEKLLAQRHAAIMPRADTSELPKPSGIVLKKNGVRDGHNIARLPSSLSPSTHRRTSLRTANQEIEALRRRKAIKDLTFFAADGCPTNIDIMDQINAHFHLQARHADGDIPDATFNVNGISIRASEMPKGSVERNWIIRYNAVVNNAELVERRLMNSEDHEMIVAQLFPEDRRHILKPEHFEIFMNGLGEEGILTKAQAKSIAAVAVSLEEFEQGVHYVQDSRNKHAHRRNTTAAAIFDIPRQASRGVSSFPYRQANGEGQHELYHYLRILVEAAVYDQKFWKGYFFPNARSRFNDFYEAYKITQENWLLPPNLTDYKREWTHREIRLLHRGQLICNLLKQYEAGEITDFGIVRAIRATFVGIPAQPSWCPEDLESFLYHRINESGLAISKIPEILALHPEHDTTFANYRLRQHVINGLRERAEQFEKEEATRLKEINKSYMTFEHAKRKGMTRWERMKEGLKKAFGKKQIVVPFDPFAPDHALIRAELPWLYHQRMSRNHQPAGGLPVAFLRCFTNANASTLVAYFASTFSVRRTQPSSALPIMDDFQFQDFGLPLWLDGWSTEQAYYVPRSWITTPNTFDWHTGVQDHIVPNNYIPPELYVNWPNQRMSAPRGDFEFSRNNPALQDITSYSSTSVPEIGYIESNALGNVLSSSSTVGQAVEVRPASFAAPQSQPHHVQKLCGMYNCGFRYVVAQDGKHHMQTMHRDINSCGQCQEVFMTIWELESHASKLSHAAFVCKQEGCEKGFFRSDTYDRHQRTHQKDVRRFSCKYCKKYRGKNGFKRKDHLTQHVRNYHHIGEDCAPIMVERKWCPKVYCTKSKPAEAHWSSTENAFSSSKEWINHMRTEHDESQFSCPQPGCDRVKGQGYFRGADLRSHLRKVHGTDGSFAMRIENYLGV</sequence>
<dbReference type="PROSITE" id="PS50157">
    <property type="entry name" value="ZINC_FINGER_C2H2_2"/>
    <property type="match status" value="1"/>
</dbReference>
<organism evidence="6 7">
    <name type="scientific">Alternaria burnsii</name>
    <dbReference type="NCBI Taxonomy" id="1187904"/>
    <lineage>
        <taxon>Eukaryota</taxon>
        <taxon>Fungi</taxon>
        <taxon>Dikarya</taxon>
        <taxon>Ascomycota</taxon>
        <taxon>Pezizomycotina</taxon>
        <taxon>Dothideomycetes</taxon>
        <taxon>Pleosporomycetidae</taxon>
        <taxon>Pleosporales</taxon>
        <taxon>Pleosporineae</taxon>
        <taxon>Pleosporaceae</taxon>
        <taxon>Alternaria</taxon>
        <taxon>Alternaria sect. Alternaria</taxon>
    </lineage>
</organism>
<dbReference type="PANTHER" id="PTHR24067">
    <property type="entry name" value="UBIQUITIN-CONJUGATING ENZYME E2"/>
    <property type="match status" value="1"/>
</dbReference>
<reference evidence="6" key="1">
    <citation type="submission" date="2020-01" db="EMBL/GenBank/DDBJ databases">
        <authorList>
            <person name="Feng Z.H.Z."/>
        </authorList>
    </citation>
    <scope>NUCLEOTIDE SEQUENCE</scope>
    <source>
        <strain evidence="6">CBS107.38</strain>
    </source>
</reference>
<dbReference type="PROSITE" id="PS00028">
    <property type="entry name" value="ZINC_FINGER_C2H2_1"/>
    <property type="match status" value="1"/>
</dbReference>
<evidence type="ECO:0000259" key="5">
    <source>
        <dbReference type="PROSITE" id="PS50157"/>
    </source>
</evidence>
<protein>
    <recommendedName>
        <fullName evidence="8">UBC core domain-containing protein</fullName>
    </recommendedName>
</protein>
<feature type="domain" description="UBC core" evidence="4">
    <location>
        <begin position="12"/>
        <end position="162"/>
    </location>
</feature>
<feature type="compositionally biased region" description="Low complexity" evidence="3">
    <location>
        <begin position="215"/>
        <end position="228"/>
    </location>
</feature>
<feature type="compositionally biased region" description="Basic and acidic residues" evidence="3">
    <location>
        <begin position="201"/>
        <end position="214"/>
    </location>
</feature>
<evidence type="ECO:0008006" key="8">
    <source>
        <dbReference type="Google" id="ProtNLM"/>
    </source>
</evidence>
<feature type="domain" description="C2H2-type" evidence="5">
    <location>
        <begin position="1233"/>
        <end position="1262"/>
    </location>
</feature>
<dbReference type="InterPro" id="IPR013087">
    <property type="entry name" value="Znf_C2H2_type"/>
</dbReference>